<dbReference type="Gene3D" id="2.160.20.10">
    <property type="entry name" value="Single-stranded right-handed beta-helix, Pectin lyase-like"/>
    <property type="match status" value="1"/>
</dbReference>
<keyword evidence="3" id="KW-1185">Reference proteome</keyword>
<evidence type="ECO:0008006" key="4">
    <source>
        <dbReference type="Google" id="ProtNLM"/>
    </source>
</evidence>
<dbReference type="OrthoDB" id="339817at2"/>
<dbReference type="PROSITE" id="PS51318">
    <property type="entry name" value="TAT"/>
    <property type="match status" value="1"/>
</dbReference>
<evidence type="ECO:0000313" key="3">
    <source>
        <dbReference type="Proteomes" id="UP000276232"/>
    </source>
</evidence>
<name>A0A3N1G8Z7_9ACTN</name>
<organism evidence="2 3">
    <name type="scientific">Pseudokineococcus lusitanus</name>
    <dbReference type="NCBI Taxonomy" id="763993"/>
    <lineage>
        <taxon>Bacteria</taxon>
        <taxon>Bacillati</taxon>
        <taxon>Actinomycetota</taxon>
        <taxon>Actinomycetes</taxon>
        <taxon>Kineosporiales</taxon>
        <taxon>Kineosporiaceae</taxon>
        <taxon>Pseudokineococcus</taxon>
    </lineage>
</organism>
<accession>A0A3N1G8Z7</accession>
<comment type="caution">
    <text evidence="2">The sequence shown here is derived from an EMBL/GenBank/DDBJ whole genome shotgun (WGS) entry which is preliminary data.</text>
</comment>
<evidence type="ECO:0000313" key="2">
    <source>
        <dbReference type="EMBL" id="ROP26712.1"/>
    </source>
</evidence>
<dbReference type="Proteomes" id="UP000276232">
    <property type="component" value="Unassembled WGS sequence"/>
</dbReference>
<dbReference type="AlphaFoldDB" id="A0A3N1G8Z7"/>
<gene>
    <name evidence="2" type="ORF">EDC03_3182</name>
</gene>
<dbReference type="InterPro" id="IPR011050">
    <property type="entry name" value="Pectin_lyase_fold/virulence"/>
</dbReference>
<evidence type="ECO:0000256" key="1">
    <source>
        <dbReference type="SAM" id="SignalP"/>
    </source>
</evidence>
<dbReference type="InParanoid" id="A0A3N1G8Z7"/>
<feature type="chain" id="PRO_5018144048" description="Parallel beta helix pectate lyase-like protein" evidence="1">
    <location>
        <begin position="31"/>
        <end position="352"/>
    </location>
</feature>
<protein>
    <recommendedName>
        <fullName evidence="4">Parallel beta helix pectate lyase-like protein</fullName>
    </recommendedName>
</protein>
<sequence length="352" mass="37224">MPARRRPLRHALVALLAVAAAVAPLAPASAEDGYPARTYTAGAGDDMRRAFEALRPGDTLLLEPGTYDIGYIRPVVARGTSRAPITVKPQVWASPPVLVGGIELKSPDFWSLQRLRVKAAADRAPALHVHGGTGWRVTGGEFWGARDTEAYANVAIDGGGGYPRAFTFSQNCVHDAATTQRAKTDHNIYVKFHGAAGSGGVISQNTIVGHPNGAGIKLGDGGETNAPGPWGVTVSGNTIVDGGRQVLMSHDVRGNTVTGNLLGRSREPFTATDRRTTGLYALMVGGTGNVVGNNYVFGADMALRDPYGKVRVAGDMAVRPDAQLTGRGCSVQPGYWKARYYGRTSTGVYPRW</sequence>
<dbReference type="InterPro" id="IPR006311">
    <property type="entry name" value="TAT_signal"/>
</dbReference>
<reference evidence="2 3" key="1">
    <citation type="journal article" date="2015" name="Stand. Genomic Sci.">
        <title>Genomic Encyclopedia of Bacterial and Archaeal Type Strains, Phase III: the genomes of soil and plant-associated and newly described type strains.</title>
        <authorList>
            <person name="Whitman W.B."/>
            <person name="Woyke T."/>
            <person name="Klenk H.P."/>
            <person name="Zhou Y."/>
            <person name="Lilburn T.G."/>
            <person name="Beck B.J."/>
            <person name="De Vos P."/>
            <person name="Vandamme P."/>
            <person name="Eisen J.A."/>
            <person name="Garrity G."/>
            <person name="Hugenholtz P."/>
            <person name="Kyrpides N.C."/>
        </authorList>
    </citation>
    <scope>NUCLEOTIDE SEQUENCE [LARGE SCALE GENOMIC DNA]</scope>
    <source>
        <strain evidence="2 3">CECT 7306</strain>
    </source>
</reference>
<keyword evidence="1" id="KW-0732">Signal</keyword>
<dbReference type="InterPro" id="IPR012334">
    <property type="entry name" value="Pectin_lyas_fold"/>
</dbReference>
<dbReference type="RefSeq" id="WP_123381253.1">
    <property type="nucleotide sequence ID" value="NZ_RJKN01000010.1"/>
</dbReference>
<dbReference type="SUPFAM" id="SSF51126">
    <property type="entry name" value="Pectin lyase-like"/>
    <property type="match status" value="1"/>
</dbReference>
<feature type="signal peptide" evidence="1">
    <location>
        <begin position="1"/>
        <end position="30"/>
    </location>
</feature>
<proteinExistence type="predicted"/>
<dbReference type="EMBL" id="RJKN01000010">
    <property type="protein sequence ID" value="ROP26712.1"/>
    <property type="molecule type" value="Genomic_DNA"/>
</dbReference>